<reference evidence="6" key="1">
    <citation type="journal article" date="2006" name="PLoS Biol.">
        <title>Macronuclear genome sequence of the ciliate Tetrahymena thermophila, a model eukaryote.</title>
        <authorList>
            <person name="Eisen J.A."/>
            <person name="Coyne R.S."/>
            <person name="Wu M."/>
            <person name="Wu D."/>
            <person name="Thiagarajan M."/>
            <person name="Wortman J.R."/>
            <person name="Badger J.H."/>
            <person name="Ren Q."/>
            <person name="Amedeo P."/>
            <person name="Jones K.M."/>
            <person name="Tallon L.J."/>
            <person name="Delcher A.L."/>
            <person name="Salzberg S.L."/>
            <person name="Silva J.C."/>
            <person name="Haas B.J."/>
            <person name="Majoros W.H."/>
            <person name="Farzad M."/>
            <person name="Carlton J.M."/>
            <person name="Smith R.K. Jr."/>
            <person name="Garg J."/>
            <person name="Pearlman R.E."/>
            <person name="Karrer K.M."/>
            <person name="Sun L."/>
            <person name="Manning G."/>
            <person name="Elde N.C."/>
            <person name="Turkewitz A.P."/>
            <person name="Asai D.J."/>
            <person name="Wilkes D.E."/>
            <person name="Wang Y."/>
            <person name="Cai H."/>
            <person name="Collins K."/>
            <person name="Stewart B.A."/>
            <person name="Lee S.R."/>
            <person name="Wilamowska K."/>
            <person name="Weinberg Z."/>
            <person name="Ruzzo W.L."/>
            <person name="Wloga D."/>
            <person name="Gaertig J."/>
            <person name="Frankel J."/>
            <person name="Tsao C.-C."/>
            <person name="Gorovsky M.A."/>
            <person name="Keeling P.J."/>
            <person name="Waller R.F."/>
            <person name="Patron N.J."/>
            <person name="Cherry J.M."/>
            <person name="Stover N.A."/>
            <person name="Krieger C.J."/>
            <person name="del Toro C."/>
            <person name="Ryder H.F."/>
            <person name="Williamson S.C."/>
            <person name="Barbeau R.A."/>
            <person name="Hamilton E.P."/>
            <person name="Orias E."/>
        </authorList>
    </citation>
    <scope>NUCLEOTIDE SEQUENCE [LARGE SCALE GENOMIC DNA]</scope>
    <source>
        <strain evidence="6">SB210</strain>
    </source>
</reference>
<feature type="compositionally biased region" description="Basic and acidic residues" evidence="1">
    <location>
        <begin position="1911"/>
        <end position="1921"/>
    </location>
</feature>
<feature type="compositionally biased region" description="Low complexity" evidence="1">
    <location>
        <begin position="1782"/>
        <end position="1792"/>
    </location>
</feature>
<dbReference type="RefSeq" id="XP_001021653.2">
    <property type="nucleotide sequence ID" value="XM_001021653.2"/>
</dbReference>
<feature type="region of interest" description="Disordered" evidence="1">
    <location>
        <begin position="1774"/>
        <end position="1921"/>
    </location>
</feature>
<feature type="region of interest" description="Disordered" evidence="1">
    <location>
        <begin position="1691"/>
        <end position="1720"/>
    </location>
</feature>
<feature type="transmembrane region" description="Helical" evidence="2">
    <location>
        <begin position="1488"/>
        <end position="1509"/>
    </location>
</feature>
<feature type="compositionally biased region" description="Low complexity" evidence="1">
    <location>
        <begin position="2055"/>
        <end position="2065"/>
    </location>
</feature>
<dbReference type="CDD" id="cd00064">
    <property type="entry name" value="FU"/>
    <property type="match status" value="5"/>
</dbReference>
<feature type="transmembrane region" description="Helical" evidence="2">
    <location>
        <begin position="1364"/>
        <end position="1385"/>
    </location>
</feature>
<gene>
    <name evidence="5" type="ORF">TTHERM_00151170</name>
</gene>
<feature type="domain" description="EGF-like" evidence="4">
    <location>
        <begin position="1179"/>
        <end position="1211"/>
    </location>
</feature>
<feature type="transmembrane region" description="Helical" evidence="2">
    <location>
        <begin position="1400"/>
        <end position="1421"/>
    </location>
</feature>
<feature type="region of interest" description="Disordered" evidence="1">
    <location>
        <begin position="2201"/>
        <end position="2226"/>
    </location>
</feature>
<feature type="region of interest" description="Disordered" evidence="1">
    <location>
        <begin position="2150"/>
        <end position="2175"/>
    </location>
</feature>
<dbReference type="SMART" id="SM00261">
    <property type="entry name" value="FU"/>
    <property type="match status" value="9"/>
</dbReference>
<feature type="region of interest" description="Disordered" evidence="1">
    <location>
        <begin position="2574"/>
        <end position="2610"/>
    </location>
</feature>
<feature type="compositionally biased region" description="Polar residues" evidence="1">
    <location>
        <begin position="1996"/>
        <end position="2006"/>
    </location>
</feature>
<dbReference type="PANTHER" id="PTHR15332:SF175">
    <property type="entry name" value="PROPROTEIN CONVERTASE SUBTILISIN_KEXIN TYPE 5-LIKE"/>
    <property type="match status" value="1"/>
</dbReference>
<feature type="transmembrane region" description="Helical" evidence="2">
    <location>
        <begin position="1442"/>
        <end position="1463"/>
    </location>
</feature>
<feature type="chain" id="PRO_5003712775" evidence="3">
    <location>
        <begin position="26"/>
        <end position="2610"/>
    </location>
</feature>
<feature type="region of interest" description="Disordered" evidence="1">
    <location>
        <begin position="2081"/>
        <end position="2116"/>
    </location>
</feature>
<organism evidence="5 6">
    <name type="scientific">Tetrahymena thermophila (strain SB210)</name>
    <dbReference type="NCBI Taxonomy" id="312017"/>
    <lineage>
        <taxon>Eukaryota</taxon>
        <taxon>Sar</taxon>
        <taxon>Alveolata</taxon>
        <taxon>Ciliophora</taxon>
        <taxon>Intramacronucleata</taxon>
        <taxon>Oligohymenophorea</taxon>
        <taxon>Hymenostomatida</taxon>
        <taxon>Tetrahymenina</taxon>
        <taxon>Tetrahymenidae</taxon>
        <taxon>Tetrahymena</taxon>
    </lineage>
</organism>
<evidence type="ECO:0000256" key="1">
    <source>
        <dbReference type="SAM" id="MobiDB-lite"/>
    </source>
</evidence>
<dbReference type="PANTHER" id="PTHR15332">
    <property type="entry name" value="PROPROTEIN CONVERTASE SUBTILISIN_KEXIN TYPE 5-LIKE"/>
    <property type="match status" value="1"/>
</dbReference>
<name>I7ML92_TETTS</name>
<feature type="transmembrane region" description="Helical" evidence="2">
    <location>
        <begin position="1521"/>
        <end position="1541"/>
    </location>
</feature>
<feature type="compositionally biased region" description="Low complexity" evidence="1">
    <location>
        <begin position="2286"/>
        <end position="2297"/>
    </location>
</feature>
<feature type="compositionally biased region" description="Basic residues" evidence="1">
    <location>
        <begin position="2477"/>
        <end position="2492"/>
    </location>
</feature>
<keyword evidence="2" id="KW-0472">Membrane</keyword>
<feature type="region of interest" description="Disordered" evidence="1">
    <location>
        <begin position="1613"/>
        <end position="1632"/>
    </location>
</feature>
<feature type="compositionally biased region" description="Low complexity" evidence="1">
    <location>
        <begin position="2104"/>
        <end position="2116"/>
    </location>
</feature>
<keyword evidence="2" id="KW-1133">Transmembrane helix</keyword>
<dbReference type="Proteomes" id="UP000009168">
    <property type="component" value="Unassembled WGS sequence"/>
</dbReference>
<feature type="domain" description="EGF-like" evidence="4">
    <location>
        <begin position="1129"/>
        <end position="1159"/>
    </location>
</feature>
<feature type="compositionally biased region" description="Low complexity" evidence="1">
    <location>
        <begin position="1896"/>
        <end position="1910"/>
    </location>
</feature>
<dbReference type="KEGG" id="tet:TTHERM_00151170"/>
<dbReference type="Gene3D" id="2.10.220.10">
    <property type="entry name" value="Hormone Receptor, Insulin-like Growth Factor Receptor 1, Chain A, domain 2"/>
    <property type="match status" value="5"/>
</dbReference>
<dbReference type="SUPFAM" id="SSF57184">
    <property type="entry name" value="Growth factor receptor domain"/>
    <property type="match status" value="4"/>
</dbReference>
<feature type="region of interest" description="Disordered" evidence="1">
    <location>
        <begin position="1639"/>
        <end position="1676"/>
    </location>
</feature>
<dbReference type="InterPro" id="IPR009030">
    <property type="entry name" value="Growth_fac_rcpt_cys_sf"/>
</dbReference>
<dbReference type="eggNOG" id="KOG3525">
    <property type="taxonomic scope" value="Eukaryota"/>
</dbReference>
<keyword evidence="2 5" id="KW-0812">Transmembrane</keyword>
<feature type="domain" description="EGF-like" evidence="4">
    <location>
        <begin position="932"/>
        <end position="966"/>
    </location>
</feature>
<feature type="signal peptide" evidence="3">
    <location>
        <begin position="1"/>
        <end position="25"/>
    </location>
</feature>
<dbReference type="InterPro" id="IPR000742">
    <property type="entry name" value="EGF"/>
</dbReference>
<feature type="domain" description="EGF-like" evidence="4">
    <location>
        <begin position="881"/>
        <end position="912"/>
    </location>
</feature>
<feature type="compositionally biased region" description="Polar residues" evidence="1">
    <location>
        <begin position="2014"/>
        <end position="2042"/>
    </location>
</feature>
<feature type="compositionally biased region" description="Acidic residues" evidence="1">
    <location>
        <begin position="1645"/>
        <end position="1654"/>
    </location>
</feature>
<dbReference type="InParanoid" id="I7ML92"/>
<feature type="compositionally biased region" description="Basic residues" evidence="1">
    <location>
        <begin position="2313"/>
        <end position="2326"/>
    </location>
</feature>
<dbReference type="GeneID" id="7839990"/>
<dbReference type="InterPro" id="IPR006212">
    <property type="entry name" value="Furin_repeat"/>
</dbReference>
<feature type="transmembrane region" description="Helical" evidence="2">
    <location>
        <begin position="1331"/>
        <end position="1352"/>
    </location>
</feature>
<feature type="region of interest" description="Disordered" evidence="1">
    <location>
        <begin position="1935"/>
        <end position="2065"/>
    </location>
</feature>
<dbReference type="EMBL" id="GG662603">
    <property type="protein sequence ID" value="EAS01407.2"/>
    <property type="molecule type" value="Genomic_DNA"/>
</dbReference>
<evidence type="ECO:0000256" key="3">
    <source>
        <dbReference type="SAM" id="SignalP"/>
    </source>
</evidence>
<feature type="compositionally biased region" description="Polar residues" evidence="1">
    <location>
        <begin position="1613"/>
        <end position="1629"/>
    </location>
</feature>
<dbReference type="SMART" id="SM00181">
    <property type="entry name" value="EGF"/>
    <property type="match status" value="6"/>
</dbReference>
<feature type="compositionally biased region" description="Low complexity" evidence="1">
    <location>
        <begin position="2150"/>
        <end position="2170"/>
    </location>
</feature>
<feature type="compositionally biased region" description="Polar residues" evidence="1">
    <location>
        <begin position="1697"/>
        <end position="1720"/>
    </location>
</feature>
<accession>I7ML92</accession>
<feature type="compositionally biased region" description="Low complexity" evidence="1">
    <location>
        <begin position="1858"/>
        <end position="1874"/>
    </location>
</feature>
<dbReference type="OrthoDB" id="18487at2759"/>
<feature type="region of interest" description="Disordered" evidence="1">
    <location>
        <begin position="2368"/>
        <end position="2387"/>
    </location>
</feature>
<feature type="domain" description="EGF-like" evidence="4">
    <location>
        <begin position="1083"/>
        <end position="1113"/>
    </location>
</feature>
<keyword evidence="3" id="KW-0732">Signal</keyword>
<evidence type="ECO:0000256" key="2">
    <source>
        <dbReference type="SAM" id="Phobius"/>
    </source>
</evidence>
<evidence type="ECO:0000313" key="5">
    <source>
        <dbReference type="EMBL" id="EAS01407.2"/>
    </source>
</evidence>
<protein>
    <submittedName>
        <fullName evidence="5">Transmembrane protein, putative</fullName>
    </submittedName>
</protein>
<feature type="region of interest" description="Disordered" evidence="1">
    <location>
        <begin position="2459"/>
        <end position="2492"/>
    </location>
</feature>
<feature type="region of interest" description="Disordered" evidence="1">
    <location>
        <begin position="2286"/>
        <end position="2329"/>
    </location>
</feature>
<keyword evidence="6" id="KW-1185">Reference proteome</keyword>
<feature type="compositionally biased region" description="Polar residues" evidence="1">
    <location>
        <begin position="1822"/>
        <end position="1850"/>
    </location>
</feature>
<evidence type="ECO:0000313" key="6">
    <source>
        <dbReference type="Proteomes" id="UP000009168"/>
    </source>
</evidence>
<feature type="compositionally biased region" description="Polar residues" evidence="1">
    <location>
        <begin position="2459"/>
        <end position="2469"/>
    </location>
</feature>
<feature type="compositionally biased region" description="Polar residues" evidence="1">
    <location>
        <begin position="1935"/>
        <end position="1966"/>
    </location>
</feature>
<feature type="compositionally biased region" description="Polar residues" evidence="1">
    <location>
        <begin position="2081"/>
        <end position="2095"/>
    </location>
</feature>
<proteinExistence type="predicted"/>
<evidence type="ECO:0000259" key="4">
    <source>
        <dbReference type="SMART" id="SM00181"/>
    </source>
</evidence>
<feature type="compositionally biased region" description="Polar residues" evidence="1">
    <location>
        <begin position="2596"/>
        <end position="2610"/>
    </location>
</feature>
<sequence length="2610" mass="291758">MILAIHKSILIYLVFLFSHINFLKGQAVTFTSQSPVVLNTGPATLQCTLTSQFANSQSPFKAIFYWVYSQYAFTIAEQIYFSNNLVVISQKTQSPLSASYFLGRIEISFSSQDIDLTSGVYSVTFRFTNFKNPFSTRVFGGFQLYLISANGQQLQNTNISLSALTQEITRSTAVQVVGNCQINSNCNLLLQFTTTVSIDKQICAIIVNIGQGKSYQLTQINNQDGALVQLSDGVYLLPNIFKNFPTDYQSSKQLSFNLVMSGFTYAQTVQFTATIVENALNYPKMETIPFTLVVQPLQIQSSASISIPNTSSKLVGENSIYLIDFTLSLGFQKDYTLIVGFDSSLISINDLTATNVYDIGGVSNVLIATTPVLDNSNSIIKLTQSNYDQTASYPKKQLRIQISVKNPLSTQSQLHFSISTAFTSNTQQVLERLDASLNIVLQPNVLSSLTITPQNLIVGQLSVYDIKFTVKTQIPQGGMIKIYFPPDTSFPFYKAGGTQAGSLNTVQPVTGNISPQATISLDSFPCNPTNGCIASINNAILTTITGGSVVEFTLNFIRNLFSTKPAFINVATFDQNNLQIDSRQTQFQMQTPNKFNFVQIKQQTSIVGQSSYYDFNIQFNTTHYNGYILFITYPQQIQPNIQNVNGLTCTGLEGLIQDLGVPDQSCVVTNVNGVNKIQIILQFLDANNPSRSIKIRVSSFTNYFLANQNFQFGLETVIKESAGNNQFNIFYVESLFNDPTLQVTMTTNVFQSLLVSTSPGIMNQNNDITVNITPNTVPQSNSLTFYIKFQLSPLLNVNSNQCANYFIPPSNTVASSCSFSSNTFSIAFSILGTGNMKFVLKQVNYPFNTNTQAFITVTTYSTDLNNNIYPMDYQVAVVPLSCQGLCQTCISAQSSQCLSCYSGFYLDGQTCVTQCPPNKYPIQSGNIWKCEACINNCQTCQLDATNNYQCLTCIANYVQTAYDTCSSNCLPGTFKNQQNPPSCDKCSTSCYECVNANNNCTSCNTQITKKYLFKNQCLSSCPIGTYPNNLLGTCSQCHSNCTQCTDYTVCQACQLDFKYLVNNFCYSTCPNTTVKNSQDQCVPCTNNCLTCQLTTDNCTSCNSGYYLVGSVCSATCPLGQVGISGICVSCTPPCTACKNIQTSCTKCDQNTYLTGDSCVQQAQCPSGTYGDNSLRSCVSCKNNCLTCSDEITCKSCNQNSSFNKFYNGQCLQACPSSTYLDNPTNICKPCAPGCLQCSLTSCSQCDLNSQYPILINGQCLQNCPSNIPIYTSYGCQPCSSKCLTCQNSVDYCLKCSSGMSSLNGDCLSTCPQGYISVLGVCQEEGTPASSLIILPFFIGSVAIAMVLAFYFYWNRDMLYSSNFIAVFSLLELGAWLFYIGVFAQFKGNHTETQYSLSKSLYAFLFGILAYILMNIAFFIYFRKIVFQDTRFRTWLTQKSNNSVYKGLSYFGLVLSFKMNRLLYGRLCSLSYFSAEFNDNQTIFKPTNIFSVASLILNNLPIFISACMTLDTIQATQKDSQLYINGIEVILMNIFMFILVLLDFHKPQNYFNRHKVQKSQSRVYVDDSGYGMMGLNENQSVDYKHMMDNYHQFSRIKSPTSMDQSALNSAKINSGLQTPQGAANPFNQNKNRSKIFDENGNVIHEEDNDDDENLDSEAKNKNKKQNHGIDSDQQSIDIENVSKDLENTKKKILEQEDISNQNIGTKNSELGGQASSQDGQDIEAQKNNKLLSSTDTFNGQNLIANKIGIAAVDNEDKKSQNLNEGDQLNEQQKLQNENENKQNKNQLSQNDQNGQIQNNKSNGDEENKLDQANNNKDIDKNSLKQQDAQNQIKRGRQTNSNASQRKSSNIKGDQDISKTLKSQKSSSSIKNNSPAKRNKSLQSQPDQDPEKSNLENANASSKSIQRSSSAKKPLDKNDEGFMSGKECHHLLRVYERSTSQASKSKNGQQSPSRKQSLNNSQFQASSRNPRDTIAGSKNKKMKNQKSLKEGENDYEQNDSNNTNQDGNYNPMIFTYQKQRSQLDSSNASNMILSPSNDSNLQNQDDQRKSHNAQIENQLDNKNLNNNTSLNKLKRQINQSSSNLIENQQQNSKSQNLFDAPDKNQNDNTKNNNNLFENSSNIVTSQIIDQDEEANQIQGKNLQNPLENTKQITQTTNQQEQSIQQQQQFKDPQSQKEGILSFQNQINNQKPFTPGQEIPVDLEEEDDSSADGGLFNQDQKKKRKIDPEDVGEYFNESQGSMVQDTPSNYNEQNMRFAITNQGIIDAHMKLKKRNEEIVIPIQSQLNNNTQESQESNNNLEKYKKKNPSKKNGLNKTKKNSQKAVKQIKKGPSTIEYSENNVINMQENENNIYKTIDQGQLNKDLQKYKNTQSSSNSINNNGKFQLNSLDPRTLSPKVVRNALKNNFNKQNSNNNFMAENSNLTSPDQQIHINYNDEEPEEISYRQKQNKFESQTINVFMKNGQQSPSNTIGGASDLKKKPSLRKNVSKSLKRSTKQLEDNTIDYGDNNHNNLYDIHFPAVENNIQEFSDFNSIDYNDIQGQNSQYDSDNFRLPSLPKTNPRMADLEKIYLQRLESLPKSKINNHTTNQPRHKSLQKPRGSNKNQIDQDYNDL</sequence>
<feature type="domain" description="EGF-like" evidence="4">
    <location>
        <begin position="1277"/>
        <end position="1322"/>
    </location>
</feature>